<organism evidence="2 3">
    <name type="scientific">Saccharothrix tamanrassetensis</name>
    <dbReference type="NCBI Taxonomy" id="1051531"/>
    <lineage>
        <taxon>Bacteria</taxon>
        <taxon>Bacillati</taxon>
        <taxon>Actinomycetota</taxon>
        <taxon>Actinomycetes</taxon>
        <taxon>Pseudonocardiales</taxon>
        <taxon>Pseudonocardiaceae</taxon>
        <taxon>Saccharothrix</taxon>
    </lineage>
</organism>
<accession>A0A841CEQ3</accession>
<protein>
    <submittedName>
        <fullName evidence="2">DNA-binding Xre family transcriptional regulator</fullName>
    </submittedName>
</protein>
<evidence type="ECO:0000313" key="3">
    <source>
        <dbReference type="Proteomes" id="UP000547510"/>
    </source>
</evidence>
<sequence>MRWNLRLVAANRGVWKCKDLQALLAEHGLVASAGKMSNLWSGTPVSLKLKDLEIICRALDCRVGDLLDVEVDADPTAGTTGHWLVAQGERWRPKRW</sequence>
<comment type="caution">
    <text evidence="2">The sequence shown here is derived from an EMBL/GenBank/DDBJ whole genome shotgun (WGS) entry which is preliminary data.</text>
</comment>
<dbReference type="InterPro" id="IPR001387">
    <property type="entry name" value="Cro/C1-type_HTH"/>
</dbReference>
<dbReference type="GO" id="GO:0003677">
    <property type="term" value="F:DNA binding"/>
    <property type="evidence" value="ECO:0007669"/>
    <property type="project" value="UniProtKB-KW"/>
</dbReference>
<dbReference type="Pfam" id="PF13443">
    <property type="entry name" value="HTH_26"/>
    <property type="match status" value="1"/>
</dbReference>
<dbReference type="EMBL" id="JACHJN010000001">
    <property type="protein sequence ID" value="MBB5954216.1"/>
    <property type="molecule type" value="Genomic_DNA"/>
</dbReference>
<reference evidence="2 3" key="1">
    <citation type="submission" date="2020-08" db="EMBL/GenBank/DDBJ databases">
        <title>Genomic Encyclopedia of Type Strains, Phase III (KMG-III): the genomes of soil and plant-associated and newly described type strains.</title>
        <authorList>
            <person name="Whitman W."/>
        </authorList>
    </citation>
    <scope>NUCLEOTIDE SEQUENCE [LARGE SCALE GENOMIC DNA]</scope>
    <source>
        <strain evidence="2 3">CECT 8640</strain>
    </source>
</reference>
<name>A0A841CEQ3_9PSEU</name>
<dbReference type="AlphaFoldDB" id="A0A841CEQ3"/>
<proteinExistence type="predicted"/>
<keyword evidence="2" id="KW-0238">DNA-binding</keyword>
<evidence type="ECO:0000313" key="2">
    <source>
        <dbReference type="EMBL" id="MBB5954216.1"/>
    </source>
</evidence>
<dbReference type="RefSeq" id="WP_184688225.1">
    <property type="nucleotide sequence ID" value="NZ_JACHJN010000001.1"/>
</dbReference>
<gene>
    <name evidence="2" type="ORF">FHS29_000786</name>
</gene>
<keyword evidence="3" id="KW-1185">Reference proteome</keyword>
<dbReference type="Proteomes" id="UP000547510">
    <property type="component" value="Unassembled WGS sequence"/>
</dbReference>
<feature type="domain" description="HTH cro/C1-type" evidence="1">
    <location>
        <begin position="4"/>
        <end position="70"/>
    </location>
</feature>
<evidence type="ECO:0000259" key="1">
    <source>
        <dbReference type="Pfam" id="PF13443"/>
    </source>
</evidence>